<dbReference type="EMBL" id="QRDW01000003">
    <property type="protein sequence ID" value="RED51419.1"/>
    <property type="molecule type" value="Genomic_DNA"/>
</dbReference>
<proteinExistence type="predicted"/>
<evidence type="ECO:0000313" key="1">
    <source>
        <dbReference type="EMBL" id="RED51419.1"/>
    </source>
</evidence>
<reference evidence="1 2" key="1">
    <citation type="submission" date="2018-07" db="EMBL/GenBank/DDBJ databases">
        <title>Genomic Encyclopedia of Type Strains, Phase III (KMG-III): the genomes of soil and plant-associated and newly described type strains.</title>
        <authorList>
            <person name="Whitman W."/>
        </authorList>
    </citation>
    <scope>NUCLEOTIDE SEQUENCE [LARGE SCALE GENOMIC DNA]</scope>
    <source>
        <strain evidence="1 2">CECT 8488</strain>
    </source>
</reference>
<dbReference type="AlphaFoldDB" id="A0A3D9HPN0"/>
<gene>
    <name evidence="1" type="ORF">DFP90_103220</name>
</gene>
<name>A0A3D9HPN0_9PROT</name>
<dbReference type="Proteomes" id="UP000256845">
    <property type="component" value="Unassembled WGS sequence"/>
</dbReference>
<comment type="caution">
    <text evidence="1">The sequence shown here is derived from an EMBL/GenBank/DDBJ whole genome shotgun (WGS) entry which is preliminary data.</text>
</comment>
<organism evidence="1 2">
    <name type="scientific">Aestuariispira insulae</name>
    <dbReference type="NCBI Taxonomy" id="1461337"/>
    <lineage>
        <taxon>Bacteria</taxon>
        <taxon>Pseudomonadati</taxon>
        <taxon>Pseudomonadota</taxon>
        <taxon>Alphaproteobacteria</taxon>
        <taxon>Rhodospirillales</taxon>
        <taxon>Kiloniellaceae</taxon>
        <taxon>Aestuariispira</taxon>
    </lineage>
</organism>
<sequence length="81" mass="9564">MMRADLRAYAAFRMGQDQSTGQALAMNMLRKKIKMRKLKQQHRPLSAYAAYRLGQDRTRPTGNHGLFFFRRQRQSQPSLYD</sequence>
<keyword evidence="2" id="KW-1185">Reference proteome</keyword>
<accession>A0A3D9HPN0</accession>
<dbReference type="RefSeq" id="WP_115936311.1">
    <property type="nucleotide sequence ID" value="NZ_QRDW01000003.1"/>
</dbReference>
<evidence type="ECO:0000313" key="2">
    <source>
        <dbReference type="Proteomes" id="UP000256845"/>
    </source>
</evidence>
<protein>
    <submittedName>
        <fullName evidence="1">Uncharacterized protein</fullName>
    </submittedName>
</protein>